<evidence type="ECO:0000256" key="5">
    <source>
        <dbReference type="ARBA" id="ARBA00022825"/>
    </source>
</evidence>
<keyword evidence="5" id="KW-0720">Serine protease</keyword>
<dbReference type="InterPro" id="IPR043504">
    <property type="entry name" value="Peptidase_S1_PA_chymotrypsin"/>
</dbReference>
<evidence type="ECO:0000259" key="10">
    <source>
        <dbReference type="PROSITE" id="PS50240"/>
    </source>
</evidence>
<dbReference type="AlphaFoldDB" id="A0AAJ7LPZ3"/>
<dbReference type="EC" id="3.4.21.4" evidence="8"/>
<dbReference type="PANTHER" id="PTHR24264:SF65">
    <property type="entry name" value="SRCR DOMAIN-CONTAINING PROTEIN"/>
    <property type="match status" value="1"/>
</dbReference>
<dbReference type="PRINTS" id="PR00722">
    <property type="entry name" value="CHYMOTRYPSIN"/>
</dbReference>
<dbReference type="InterPro" id="IPR050127">
    <property type="entry name" value="Serine_Proteases_S1"/>
</dbReference>
<comment type="subcellular location">
    <subcellularLocation>
        <location evidence="1">Secreted</location>
        <location evidence="1">Extracellular space</location>
    </subcellularLocation>
</comment>
<evidence type="ECO:0000256" key="9">
    <source>
        <dbReference type="SAM" id="SignalP"/>
    </source>
</evidence>
<feature type="signal peptide" evidence="9">
    <location>
        <begin position="1"/>
        <end position="46"/>
    </location>
</feature>
<protein>
    <recommendedName>
        <fullName evidence="8">trypsin</fullName>
        <ecNumber evidence="8">3.4.21.4</ecNumber>
    </recommendedName>
</protein>
<dbReference type="GO" id="GO:0004252">
    <property type="term" value="F:serine-type endopeptidase activity"/>
    <property type="evidence" value="ECO:0007669"/>
    <property type="project" value="UniProtKB-EC"/>
</dbReference>
<dbReference type="Proteomes" id="UP000694890">
    <property type="component" value="Linkage group LG15"/>
</dbReference>
<dbReference type="InterPro" id="IPR001254">
    <property type="entry name" value="Trypsin_dom"/>
</dbReference>
<keyword evidence="9" id="KW-0732">Signal</keyword>
<dbReference type="KEGG" id="lcf:108880716"/>
<evidence type="ECO:0000256" key="2">
    <source>
        <dbReference type="ARBA" id="ARBA00022525"/>
    </source>
</evidence>
<dbReference type="PANTHER" id="PTHR24264">
    <property type="entry name" value="TRYPSIN-RELATED"/>
    <property type="match status" value="1"/>
</dbReference>
<evidence type="ECO:0000256" key="3">
    <source>
        <dbReference type="ARBA" id="ARBA00022670"/>
    </source>
</evidence>
<dbReference type="SMART" id="SM00020">
    <property type="entry name" value="Tryp_SPc"/>
    <property type="match status" value="1"/>
</dbReference>
<dbReference type="SUPFAM" id="SSF50494">
    <property type="entry name" value="Trypsin-like serine proteases"/>
    <property type="match status" value="1"/>
</dbReference>
<dbReference type="FunFam" id="2.40.10.10:FF:000254">
    <property type="entry name" value="Trypsin precursor"/>
    <property type="match status" value="1"/>
</dbReference>
<dbReference type="CDD" id="cd00190">
    <property type="entry name" value="Tryp_SPc"/>
    <property type="match status" value="1"/>
</dbReference>
<dbReference type="GeneID" id="108880716"/>
<dbReference type="Gene3D" id="2.40.10.10">
    <property type="entry name" value="Trypsin-like serine proteases"/>
    <property type="match status" value="3"/>
</dbReference>
<evidence type="ECO:0000256" key="8">
    <source>
        <dbReference type="ARBA" id="ARBA00038868"/>
    </source>
</evidence>
<reference evidence="12" key="1">
    <citation type="submission" date="2025-08" db="UniProtKB">
        <authorList>
            <consortium name="RefSeq"/>
        </authorList>
    </citation>
    <scope>IDENTIFICATION</scope>
    <source>
        <tissue evidence="12">Brain</tissue>
    </source>
</reference>
<feature type="domain" description="Peptidase S1" evidence="10">
    <location>
        <begin position="54"/>
        <end position="277"/>
    </location>
</feature>
<accession>A0AAJ7LPZ3</accession>
<dbReference type="InterPro" id="IPR033116">
    <property type="entry name" value="TRYPSIN_SER"/>
</dbReference>
<keyword evidence="3" id="KW-0645">Protease</keyword>
<name>A0AAJ7LPZ3_LATCA</name>
<evidence type="ECO:0000256" key="4">
    <source>
        <dbReference type="ARBA" id="ARBA00022801"/>
    </source>
</evidence>
<organism evidence="11 12">
    <name type="scientific">Lates calcarifer</name>
    <name type="common">Barramundi</name>
    <name type="synonym">Holocentrus calcarifer</name>
    <dbReference type="NCBI Taxonomy" id="8187"/>
    <lineage>
        <taxon>Eukaryota</taxon>
        <taxon>Metazoa</taxon>
        <taxon>Chordata</taxon>
        <taxon>Craniata</taxon>
        <taxon>Vertebrata</taxon>
        <taxon>Euteleostomi</taxon>
        <taxon>Actinopterygii</taxon>
        <taxon>Neopterygii</taxon>
        <taxon>Teleostei</taxon>
        <taxon>Neoteleostei</taxon>
        <taxon>Acanthomorphata</taxon>
        <taxon>Carangaria</taxon>
        <taxon>Carangaria incertae sedis</taxon>
        <taxon>Centropomidae</taxon>
        <taxon>Lates</taxon>
    </lineage>
</organism>
<evidence type="ECO:0000313" key="11">
    <source>
        <dbReference type="Proteomes" id="UP000694890"/>
    </source>
</evidence>
<keyword evidence="6" id="KW-1015">Disulfide bond</keyword>
<evidence type="ECO:0000313" key="12">
    <source>
        <dbReference type="RefSeq" id="XP_018527898.2"/>
    </source>
</evidence>
<feature type="chain" id="PRO_5042484988" description="trypsin" evidence="9">
    <location>
        <begin position="47"/>
        <end position="280"/>
    </location>
</feature>
<keyword evidence="2" id="KW-0964">Secreted</keyword>
<dbReference type="GO" id="GO:0006508">
    <property type="term" value="P:proteolysis"/>
    <property type="evidence" value="ECO:0007669"/>
    <property type="project" value="UniProtKB-KW"/>
</dbReference>
<dbReference type="InterPro" id="IPR009003">
    <property type="entry name" value="Peptidase_S1_PA"/>
</dbReference>
<proteinExistence type="predicted"/>
<dbReference type="RefSeq" id="XP_018527898.2">
    <property type="nucleotide sequence ID" value="XM_018672382.2"/>
</dbReference>
<dbReference type="GO" id="GO:0005615">
    <property type="term" value="C:extracellular space"/>
    <property type="evidence" value="ECO:0007669"/>
    <property type="project" value="TreeGrafter"/>
</dbReference>
<dbReference type="Pfam" id="PF00089">
    <property type="entry name" value="Trypsin"/>
    <property type="match status" value="1"/>
</dbReference>
<evidence type="ECO:0000256" key="1">
    <source>
        <dbReference type="ARBA" id="ARBA00004239"/>
    </source>
</evidence>
<gene>
    <name evidence="12" type="primary">LOC108880716</name>
</gene>
<dbReference type="PROSITE" id="PS00135">
    <property type="entry name" value="TRYPSIN_SER"/>
    <property type="match status" value="1"/>
</dbReference>
<dbReference type="PROSITE" id="PS50240">
    <property type="entry name" value="TRYPSIN_DOM"/>
    <property type="match status" value="1"/>
</dbReference>
<keyword evidence="4" id="KW-0378">Hydrolase</keyword>
<evidence type="ECO:0000256" key="6">
    <source>
        <dbReference type="ARBA" id="ARBA00023157"/>
    </source>
</evidence>
<sequence length="280" mass="30981">MWVGACCVCWLVGYKYELGCVQVSSDHSPDTMRLLALLLMVGAAVAVPREDGRIIGGQDCEPHSRPYMASLNYGYHFCGGVLINRQWVLSVAHCWYNPYYMQIMLGEHDVRVFEGTEQLMKTNTIIWHPSYDYQTLDYDIMLIKLFHPVEVTEAVAPIPLPTACPMAGLPCSVSGWGNTAMGEEVKLPTRLQCLDVPIIDDQVCENAYPGMITRRMMCAGHMEGGRDACNGDSGSPLVCAGEVHGLVSWGQGCALPNYPGVYVKLCEFLYWIEDTLAANP</sequence>
<dbReference type="InterPro" id="IPR001314">
    <property type="entry name" value="Peptidase_S1A"/>
</dbReference>
<comment type="catalytic activity">
    <reaction evidence="7">
        <text>Preferential cleavage: Arg-|-Xaa, Lys-|-Xaa.</text>
        <dbReference type="EC" id="3.4.21.4"/>
    </reaction>
</comment>
<evidence type="ECO:0000256" key="7">
    <source>
        <dbReference type="ARBA" id="ARBA00036320"/>
    </source>
</evidence>